<gene>
    <name evidence="2" type="ORF">B5D80_18480</name>
</gene>
<dbReference type="GO" id="GO:0006355">
    <property type="term" value="P:regulation of DNA-templated transcription"/>
    <property type="evidence" value="ECO:0007669"/>
    <property type="project" value="InterPro"/>
</dbReference>
<name>A0A246RLD6_9ACTN</name>
<evidence type="ECO:0000313" key="2">
    <source>
        <dbReference type="EMBL" id="OWV05233.1"/>
    </source>
</evidence>
<dbReference type="Gene3D" id="1.10.1220.10">
    <property type="entry name" value="Met repressor-like"/>
    <property type="match status" value="1"/>
</dbReference>
<accession>A0A246RLD6</accession>
<evidence type="ECO:0000313" key="3">
    <source>
        <dbReference type="Proteomes" id="UP000197174"/>
    </source>
</evidence>
<dbReference type="InterPro" id="IPR040843">
    <property type="entry name" value="RAMA"/>
</dbReference>
<dbReference type="InterPro" id="IPR013321">
    <property type="entry name" value="Arc_rbn_hlx_hlx"/>
</dbReference>
<dbReference type="Pfam" id="PF18755">
    <property type="entry name" value="RAMA"/>
    <property type="match status" value="1"/>
</dbReference>
<comment type="caution">
    <text evidence="2">The sequence shown here is derived from an EMBL/GenBank/DDBJ whole genome shotgun (WGS) entry which is preliminary data.</text>
</comment>
<evidence type="ECO:0000259" key="1">
    <source>
        <dbReference type="Pfam" id="PF18755"/>
    </source>
</evidence>
<feature type="domain" description="RAMA" evidence="1">
    <location>
        <begin position="63"/>
        <end position="160"/>
    </location>
</feature>
<organism evidence="2 3">
    <name type="scientific">Micromonospora wenchangensis</name>
    <dbReference type="NCBI Taxonomy" id="1185415"/>
    <lineage>
        <taxon>Bacteria</taxon>
        <taxon>Bacillati</taxon>
        <taxon>Actinomycetota</taxon>
        <taxon>Actinomycetes</taxon>
        <taxon>Micromonosporales</taxon>
        <taxon>Micromonosporaceae</taxon>
        <taxon>Micromonospora</taxon>
    </lineage>
</organism>
<dbReference type="AlphaFoldDB" id="A0A246RLD6"/>
<keyword evidence="3" id="KW-1185">Reference proteome</keyword>
<sequence length="169" mass="18586">MLLLFDLSIWQNLYVHRLRRLGGGMRRIEIDDDVYAELERNVKGFEQPNDVLRRMLLEKGHSTAGSPAVPSPAAPSIPGALTALIEKGFVKAGDALSHVQVRKGRRFAATVEADGWIRTELGRYKEPSPALGKLVGTSIDGWAYWIHDPTGKSLRQLRAESGATGRGGR</sequence>
<reference evidence="2 3" key="1">
    <citation type="submission" date="2017-03" db="EMBL/GenBank/DDBJ databases">
        <title>Whole genome sequence of Micromonospora wenchangensis, isolated from mangrove soil.</title>
        <authorList>
            <person name="Yang H."/>
        </authorList>
    </citation>
    <scope>NUCLEOTIDE SEQUENCE [LARGE SCALE GENOMIC DNA]</scope>
    <source>
        <strain evidence="2 3">CCTCC AA 2012002</strain>
    </source>
</reference>
<dbReference type="Proteomes" id="UP000197174">
    <property type="component" value="Unassembled WGS sequence"/>
</dbReference>
<proteinExistence type="predicted"/>
<dbReference type="EMBL" id="MZMV01000030">
    <property type="protein sequence ID" value="OWV05233.1"/>
    <property type="molecule type" value="Genomic_DNA"/>
</dbReference>
<protein>
    <recommendedName>
        <fullName evidence="1">RAMA domain-containing protein</fullName>
    </recommendedName>
</protein>